<dbReference type="RefSeq" id="WP_012422224.1">
    <property type="nucleotide sequence ID" value="NC_010673.1"/>
</dbReference>
<evidence type="ECO:0000313" key="3">
    <source>
        <dbReference type="Proteomes" id="UP000008834"/>
    </source>
</evidence>
<dbReference type="InterPro" id="IPR021729">
    <property type="entry name" value="DUF3298"/>
</dbReference>
<dbReference type="Proteomes" id="UP000008834">
    <property type="component" value="Chromosome"/>
</dbReference>
<organism evidence="2 3">
    <name type="scientific">Borrelia hermsii (strain HS1 / DAH)</name>
    <dbReference type="NCBI Taxonomy" id="314723"/>
    <lineage>
        <taxon>Bacteria</taxon>
        <taxon>Pseudomonadati</taxon>
        <taxon>Spirochaetota</taxon>
        <taxon>Spirochaetia</taxon>
        <taxon>Spirochaetales</taxon>
        <taxon>Borreliaceae</taxon>
        <taxon>Borrelia</taxon>
    </lineage>
</organism>
<dbReference type="Pfam" id="PF11738">
    <property type="entry name" value="DUF3298"/>
    <property type="match status" value="1"/>
</dbReference>
<evidence type="ECO:0000259" key="1">
    <source>
        <dbReference type="Pfam" id="PF11738"/>
    </source>
</evidence>
<gene>
    <name evidence="2" type="ordered locus">BH0460</name>
</gene>
<dbReference type="AlphaFoldDB" id="A0AA34R4X6"/>
<dbReference type="Gene3D" id="3.90.640.20">
    <property type="entry name" value="Heat-shock cognate protein, ATPase"/>
    <property type="match status" value="1"/>
</dbReference>
<name>A0AA34R4X6_BORHD</name>
<dbReference type="InterPro" id="IPR037126">
    <property type="entry name" value="PdaC/RsiV-like_sf"/>
</dbReference>
<dbReference type="EMBL" id="CP000048">
    <property type="protein sequence ID" value="AAX16968.1"/>
    <property type="molecule type" value="Genomic_DNA"/>
</dbReference>
<dbReference type="KEGG" id="bhr:BH0460"/>
<protein>
    <recommendedName>
        <fullName evidence="1">DUF3298 domain-containing protein</fullName>
    </recommendedName>
</protein>
<feature type="domain" description="DUF3298" evidence="1">
    <location>
        <begin position="141"/>
        <end position="220"/>
    </location>
</feature>
<proteinExistence type="predicted"/>
<sequence>MAIKLIIAIFLLMMSCTKHEEKIESTEINIETKIIKETITDENNNIFHIDAQIPTIEGLELGFEEFIQEWKIYKTELLKTNKSKEYAYEFSYNSDFEIFKNPDLKITSVLYSQYTIDKYDANGLTTYHPINLRGKAKIKLKDIISKDQLDSLMQVLREQVEKDFRKFGIYSDNQSEFEKEFEKTFKQYKYYFKNNNVVIFYDPIVIRPHVDGKVEFIFPIDNNTENQETDCPICSK</sequence>
<dbReference type="PROSITE" id="PS51257">
    <property type="entry name" value="PROKAR_LIPOPROTEIN"/>
    <property type="match status" value="1"/>
</dbReference>
<reference evidence="3" key="1">
    <citation type="submission" date="2004-12" db="EMBL/GenBank/DDBJ databases">
        <title>The genome sequence of Borrelia hermsii and Borrelia turicatae: comparative analysis of two agents of endemic N. America relapsing fever.</title>
        <authorList>
            <person name="Porcella S.F."/>
            <person name="Raffel S.J."/>
            <person name="Schrumpf M.E."/>
            <person name="Montgomery B."/>
            <person name="Smith T."/>
            <person name="Schwan T.G."/>
        </authorList>
    </citation>
    <scope>NUCLEOTIDE SEQUENCE [LARGE SCALE GENOMIC DNA]</scope>
    <source>
        <strain evidence="3">HS1 / DAH</strain>
    </source>
</reference>
<accession>A0AA34R4X6</accession>
<evidence type="ECO:0000313" key="2">
    <source>
        <dbReference type="EMBL" id="AAX16968.1"/>
    </source>
</evidence>